<dbReference type="Proteomes" id="UP001295684">
    <property type="component" value="Unassembled WGS sequence"/>
</dbReference>
<sequence length="259" mass="29640">MNADYEGSNQIYAQVCSALAQGIDKDLSSDSILDLDLKEPIDQQFLRKQKRVSLPTLGTIKLEKLSQMSFREIKSFLKDGFPKKLTCLSLNSLKPSTIGPYLNWLKSVSYQVLSKIEITNFEISELQSRKIFRAFRHVEAIEFVSCEFSFPRVPDFSKALVETSINTLYLLNCEDFYKSDWVGNPCEFDNLITGLSRSDLQNSLQLVDFGESSLDKTFISDIFDKYRLEHVKIKGSFNFSTECLYPDCDLMSELDSIDD</sequence>
<keyword evidence="2" id="KW-1185">Reference proteome</keyword>
<dbReference type="EMBL" id="CAMPGE010028024">
    <property type="protein sequence ID" value="CAI2385588.1"/>
    <property type="molecule type" value="Genomic_DNA"/>
</dbReference>
<comment type="caution">
    <text evidence="1">The sequence shown here is derived from an EMBL/GenBank/DDBJ whole genome shotgun (WGS) entry which is preliminary data.</text>
</comment>
<evidence type="ECO:0000313" key="2">
    <source>
        <dbReference type="Proteomes" id="UP001295684"/>
    </source>
</evidence>
<organism evidence="1 2">
    <name type="scientific">Euplotes crassus</name>
    <dbReference type="NCBI Taxonomy" id="5936"/>
    <lineage>
        <taxon>Eukaryota</taxon>
        <taxon>Sar</taxon>
        <taxon>Alveolata</taxon>
        <taxon>Ciliophora</taxon>
        <taxon>Intramacronucleata</taxon>
        <taxon>Spirotrichea</taxon>
        <taxon>Hypotrichia</taxon>
        <taxon>Euplotida</taxon>
        <taxon>Euplotidae</taxon>
        <taxon>Moneuplotes</taxon>
    </lineage>
</organism>
<protein>
    <submittedName>
        <fullName evidence="1">Uncharacterized protein</fullName>
    </submittedName>
</protein>
<accession>A0AAD1Y5L6</accession>
<gene>
    <name evidence="1" type="ORF">ECRASSUSDP1_LOCUS27166</name>
</gene>
<proteinExistence type="predicted"/>
<name>A0AAD1Y5L6_EUPCR</name>
<evidence type="ECO:0000313" key="1">
    <source>
        <dbReference type="EMBL" id="CAI2385588.1"/>
    </source>
</evidence>
<dbReference type="AlphaFoldDB" id="A0AAD1Y5L6"/>
<reference evidence="1" key="1">
    <citation type="submission" date="2023-07" db="EMBL/GenBank/DDBJ databases">
        <authorList>
            <consortium name="AG Swart"/>
            <person name="Singh M."/>
            <person name="Singh A."/>
            <person name="Seah K."/>
            <person name="Emmerich C."/>
        </authorList>
    </citation>
    <scope>NUCLEOTIDE SEQUENCE</scope>
    <source>
        <strain evidence="1">DP1</strain>
    </source>
</reference>